<dbReference type="Proteomes" id="UP000602087">
    <property type="component" value="Unassembled WGS sequence"/>
</dbReference>
<dbReference type="EMBL" id="JAEINH010000011">
    <property type="protein sequence ID" value="MBI9115827.1"/>
    <property type="molecule type" value="Genomic_DNA"/>
</dbReference>
<accession>A0A934M7V2</accession>
<keyword evidence="2" id="KW-0812">Transmembrane</keyword>
<evidence type="ECO:0000313" key="5">
    <source>
        <dbReference type="Proteomes" id="UP000602087"/>
    </source>
</evidence>
<evidence type="ECO:0000259" key="3">
    <source>
        <dbReference type="Pfam" id="PF10099"/>
    </source>
</evidence>
<keyword evidence="2" id="KW-1133">Transmembrane helix</keyword>
<evidence type="ECO:0000256" key="1">
    <source>
        <dbReference type="SAM" id="MobiDB-lite"/>
    </source>
</evidence>
<feature type="domain" description="Anti-sigma K factor RskA C-terminal" evidence="3">
    <location>
        <begin position="107"/>
        <end position="239"/>
    </location>
</feature>
<evidence type="ECO:0000256" key="2">
    <source>
        <dbReference type="SAM" id="Phobius"/>
    </source>
</evidence>
<dbReference type="Pfam" id="PF10099">
    <property type="entry name" value="RskA_C"/>
    <property type="match status" value="1"/>
</dbReference>
<organism evidence="4 5">
    <name type="scientific">Sanguibacter suaedae</name>
    <dbReference type="NCBI Taxonomy" id="2795737"/>
    <lineage>
        <taxon>Bacteria</taxon>
        <taxon>Bacillati</taxon>
        <taxon>Actinomycetota</taxon>
        <taxon>Actinomycetes</taxon>
        <taxon>Micrococcales</taxon>
        <taxon>Sanguibacteraceae</taxon>
        <taxon>Sanguibacter</taxon>
    </lineage>
</organism>
<feature type="transmembrane region" description="Helical" evidence="2">
    <location>
        <begin position="104"/>
        <end position="125"/>
    </location>
</feature>
<gene>
    <name evidence="4" type="ORF">JAV76_12465</name>
</gene>
<comment type="caution">
    <text evidence="4">The sequence shown here is derived from an EMBL/GenBank/DDBJ whole genome shotgun (WGS) entry which is preliminary data.</text>
</comment>
<dbReference type="GO" id="GO:0005886">
    <property type="term" value="C:plasma membrane"/>
    <property type="evidence" value="ECO:0007669"/>
    <property type="project" value="InterPro"/>
</dbReference>
<protein>
    <submittedName>
        <fullName evidence="4">Anti-sigma factor</fullName>
    </submittedName>
</protein>
<reference evidence="4" key="1">
    <citation type="submission" date="2020-12" db="EMBL/GenBank/DDBJ databases">
        <title>Sanguibacter suaedae sp. nov., isolated from Suaeda aralocaspica.</title>
        <authorList>
            <person name="Ma Q."/>
        </authorList>
    </citation>
    <scope>NUCLEOTIDE SEQUENCE</scope>
    <source>
        <strain evidence="4">YZGR15</strain>
    </source>
</reference>
<keyword evidence="5" id="KW-1185">Reference proteome</keyword>
<name>A0A934M7V2_9MICO</name>
<keyword evidence="2" id="KW-0472">Membrane</keyword>
<proteinExistence type="predicted"/>
<dbReference type="InterPro" id="IPR018764">
    <property type="entry name" value="RskA_C"/>
</dbReference>
<feature type="region of interest" description="Disordered" evidence="1">
    <location>
        <begin position="229"/>
        <end position="251"/>
    </location>
</feature>
<sequence>MVQHVDPEVLALLALGEDVASDSERTHLEVCTLCSDEVVELAEVAGAARTVTADDTLVPPAPEVWDRVRAELGLAAAAQDDAPQDDREPAPVVNLASRRRGPGAGWLAAAASVALVVGVAGGVLWERREDVPGAPTETTLASATLEALPDWADSTGEARVEETADGVRQVVVSVDAPPSDGGYREVWLLAEDLSGLVSIGVLEGTEGRFDIPADLDLSRFSVVDVSEEHFDGDPAHSGDSVVRGSLTDQEA</sequence>
<dbReference type="RefSeq" id="WP_198734398.1">
    <property type="nucleotide sequence ID" value="NZ_JAEINH010000011.1"/>
</dbReference>
<evidence type="ECO:0000313" key="4">
    <source>
        <dbReference type="EMBL" id="MBI9115827.1"/>
    </source>
</evidence>
<dbReference type="AlphaFoldDB" id="A0A934M7V2"/>